<comment type="caution">
    <text evidence="2">The sequence shown here is derived from an EMBL/GenBank/DDBJ whole genome shotgun (WGS) entry which is preliminary data.</text>
</comment>
<feature type="non-terminal residue" evidence="2">
    <location>
        <position position="127"/>
    </location>
</feature>
<sequence length="127" mass="14283">DNAGKIKASCIAGKGLSASKTVRSGPKELEEMERLLSNNDYNAERSRIAVRGAKSFLAPYEQFLCERRKKAKQQTLEVFFKSTHKKQSKDTEPQPSTSGIGRFFVPTMQPKLHLMTIVLMMTMTTLN</sequence>
<keyword evidence="3" id="KW-1185">Reference proteome</keyword>
<evidence type="ECO:0000256" key="1">
    <source>
        <dbReference type="SAM" id="MobiDB-lite"/>
    </source>
</evidence>
<evidence type="ECO:0000313" key="2">
    <source>
        <dbReference type="EMBL" id="KAG7163195.1"/>
    </source>
</evidence>
<reference evidence="2" key="1">
    <citation type="journal article" date="2021" name="Sci. Adv.">
        <title>The American lobster genome reveals insights on longevity, neural, and immune adaptations.</title>
        <authorList>
            <person name="Polinski J.M."/>
            <person name="Zimin A.V."/>
            <person name="Clark K.F."/>
            <person name="Kohn A.B."/>
            <person name="Sadowski N."/>
            <person name="Timp W."/>
            <person name="Ptitsyn A."/>
            <person name="Khanna P."/>
            <person name="Romanova D.Y."/>
            <person name="Williams P."/>
            <person name="Greenwood S.J."/>
            <person name="Moroz L.L."/>
            <person name="Walt D.R."/>
            <person name="Bodnar A.G."/>
        </authorList>
    </citation>
    <scope>NUCLEOTIDE SEQUENCE</scope>
    <source>
        <strain evidence="2">GMGI-L3</strain>
    </source>
</reference>
<protein>
    <submittedName>
        <fullName evidence="2">Putative Tigger transposable element-derived protein 1-like 327</fullName>
    </submittedName>
</protein>
<feature type="region of interest" description="Disordered" evidence="1">
    <location>
        <begin position="81"/>
        <end position="102"/>
    </location>
</feature>
<proteinExistence type="predicted"/>
<dbReference type="EMBL" id="JAHLQT010026502">
    <property type="protein sequence ID" value="KAG7163195.1"/>
    <property type="molecule type" value="Genomic_DNA"/>
</dbReference>
<organism evidence="2 3">
    <name type="scientific">Homarus americanus</name>
    <name type="common">American lobster</name>
    <dbReference type="NCBI Taxonomy" id="6706"/>
    <lineage>
        <taxon>Eukaryota</taxon>
        <taxon>Metazoa</taxon>
        <taxon>Ecdysozoa</taxon>
        <taxon>Arthropoda</taxon>
        <taxon>Crustacea</taxon>
        <taxon>Multicrustacea</taxon>
        <taxon>Malacostraca</taxon>
        <taxon>Eumalacostraca</taxon>
        <taxon>Eucarida</taxon>
        <taxon>Decapoda</taxon>
        <taxon>Pleocyemata</taxon>
        <taxon>Astacidea</taxon>
        <taxon>Nephropoidea</taxon>
        <taxon>Nephropidae</taxon>
        <taxon>Homarus</taxon>
    </lineage>
</organism>
<evidence type="ECO:0000313" key="3">
    <source>
        <dbReference type="Proteomes" id="UP000747542"/>
    </source>
</evidence>
<name>A0A8J5JXI6_HOMAM</name>
<dbReference type="AlphaFoldDB" id="A0A8J5JXI6"/>
<dbReference type="Proteomes" id="UP000747542">
    <property type="component" value="Unassembled WGS sequence"/>
</dbReference>
<accession>A0A8J5JXI6</accession>
<feature type="non-terminal residue" evidence="2">
    <location>
        <position position="1"/>
    </location>
</feature>
<gene>
    <name evidence="2" type="primary">TIGD1-L327</name>
    <name evidence="2" type="ORF">Hamer_G002279</name>
</gene>